<dbReference type="GO" id="GO:0010181">
    <property type="term" value="F:FMN binding"/>
    <property type="evidence" value="ECO:0007669"/>
    <property type="project" value="UniProtKB-UniRule"/>
</dbReference>
<gene>
    <name evidence="7" type="primary">msrQ</name>
    <name evidence="9" type="ORF">GTU67_01985</name>
</gene>
<sequence>MTRSRVVVFLLCLYPLGFWLAQGFIGGLTANPPEYLTRSSGEWALVGLCLVLAAPPAQRWFGVTWPLRHRRMLGLFTYFYTVLHVLAWALWEQGWSLSAMWVDIVTRLFITVGVVAVVLLTPLAITSTNAWVRRLGRNWRRLHWLVYPAVALSIWHFWLVRAGKNDFADVWVYVVVFAVLLVTRVLAIKNTGAGRRRL</sequence>
<evidence type="ECO:0000256" key="3">
    <source>
        <dbReference type="ARBA" id="ARBA00022692"/>
    </source>
</evidence>
<accession>A0A842HLQ1</accession>
<keyword evidence="7" id="KW-1003">Cell membrane</keyword>
<feature type="transmembrane region" description="Helical" evidence="7">
    <location>
        <begin position="97"/>
        <end position="121"/>
    </location>
</feature>
<comment type="cofactor">
    <cofactor evidence="7">
        <name>FMN</name>
        <dbReference type="ChEBI" id="CHEBI:58210"/>
    </cofactor>
    <text evidence="7">Binds 1 FMN per subunit.</text>
</comment>
<comment type="function">
    <text evidence="7">Part of the MsrPQ system that repairs oxidized periplasmic proteins containing methionine sulfoxide residues (Met-O), using respiratory chain electrons. Thus protects these proteins from oxidative-stress damage caused by reactive species of oxygen and chlorine generated by the host defense mechanisms. MsrPQ is essential for the maintenance of envelope integrity under bleach stress, rescuing a wide series of structurally unrelated periplasmic proteins from methionine oxidation. MsrQ provides electrons for reduction to the reductase catalytic subunit MsrP, using the quinone pool of the respiratory chain.</text>
</comment>
<proteinExistence type="inferred from homology"/>
<evidence type="ECO:0000259" key="8">
    <source>
        <dbReference type="Pfam" id="PF01794"/>
    </source>
</evidence>
<evidence type="ECO:0000256" key="6">
    <source>
        <dbReference type="ARBA" id="ARBA00023136"/>
    </source>
</evidence>
<protein>
    <recommendedName>
        <fullName evidence="7">Protein-methionine-sulfoxide reductase heme-binding subunit MsrQ</fullName>
    </recommendedName>
    <alternativeName>
        <fullName evidence="7">Flavocytochrome MsrQ</fullName>
    </alternativeName>
</protein>
<evidence type="ECO:0000256" key="4">
    <source>
        <dbReference type="ARBA" id="ARBA00022989"/>
    </source>
</evidence>
<feature type="domain" description="Ferric oxidoreductase" evidence="8">
    <location>
        <begin position="47"/>
        <end position="153"/>
    </location>
</feature>
<dbReference type="HAMAP" id="MF_01207">
    <property type="entry name" value="MsrQ"/>
    <property type="match status" value="1"/>
</dbReference>
<dbReference type="GO" id="GO:0005886">
    <property type="term" value="C:plasma membrane"/>
    <property type="evidence" value="ECO:0007669"/>
    <property type="project" value="UniProtKB-SubCell"/>
</dbReference>
<keyword evidence="2 7" id="KW-0813">Transport</keyword>
<dbReference type="Proteomes" id="UP000545386">
    <property type="component" value="Unassembled WGS sequence"/>
</dbReference>
<comment type="caution">
    <text evidence="9">The sequence shown here is derived from an EMBL/GenBank/DDBJ whole genome shotgun (WGS) entry which is preliminary data.</text>
</comment>
<feature type="transmembrane region" description="Helical" evidence="7">
    <location>
        <begin position="43"/>
        <end position="61"/>
    </location>
</feature>
<dbReference type="InterPro" id="IPR013130">
    <property type="entry name" value="Fe3_Rdtase_TM_dom"/>
</dbReference>
<feature type="transmembrane region" description="Helical" evidence="7">
    <location>
        <begin position="73"/>
        <end position="91"/>
    </location>
</feature>
<comment type="subcellular location">
    <subcellularLocation>
        <location evidence="7">Cell membrane</location>
        <topology evidence="7">Multi-pass membrane protein</topology>
    </subcellularLocation>
    <subcellularLocation>
        <location evidence="1">Membrane</location>
        <topology evidence="1">Multi-pass membrane protein</topology>
    </subcellularLocation>
</comment>
<dbReference type="RefSeq" id="WP_185778505.1">
    <property type="nucleotide sequence ID" value="NZ_JACJUU010000001.1"/>
</dbReference>
<dbReference type="PANTHER" id="PTHR36964">
    <property type="entry name" value="PROTEIN-METHIONINE-SULFOXIDE REDUCTASE HEME-BINDING SUBUNIT MSRQ"/>
    <property type="match status" value="1"/>
</dbReference>
<dbReference type="GO" id="GO:0020037">
    <property type="term" value="F:heme binding"/>
    <property type="evidence" value="ECO:0007669"/>
    <property type="project" value="UniProtKB-UniRule"/>
</dbReference>
<keyword evidence="6 7" id="KW-0472">Membrane</keyword>
<keyword evidence="7" id="KW-0349">Heme</keyword>
<keyword evidence="10" id="KW-1185">Reference proteome</keyword>
<evidence type="ECO:0000256" key="5">
    <source>
        <dbReference type="ARBA" id="ARBA00023004"/>
    </source>
</evidence>
<comment type="subunit">
    <text evidence="7">Heterodimer of a catalytic subunit (MsrP) and a heme-binding subunit (MsrQ).</text>
</comment>
<evidence type="ECO:0000313" key="9">
    <source>
        <dbReference type="EMBL" id="MBC2768682.1"/>
    </source>
</evidence>
<evidence type="ECO:0000256" key="7">
    <source>
        <dbReference type="HAMAP-Rule" id="MF_01207"/>
    </source>
</evidence>
<evidence type="ECO:0000256" key="1">
    <source>
        <dbReference type="ARBA" id="ARBA00004141"/>
    </source>
</evidence>
<comment type="caution">
    <text evidence="7">Lacks conserved residue(s) required for the propagation of feature annotation.</text>
</comment>
<reference evidence="9 10" key="1">
    <citation type="submission" date="2020-08" db="EMBL/GenBank/DDBJ databases">
        <title>Paraeoetvoesia sp. YC-7-48 draft genome sequence.</title>
        <authorList>
            <person name="Yao L."/>
        </authorList>
    </citation>
    <scope>NUCLEOTIDE SEQUENCE [LARGE SCALE GENOMIC DNA]</scope>
    <source>
        <strain evidence="10">YC-7-48</strain>
    </source>
</reference>
<feature type="transmembrane region" description="Helical" evidence="7">
    <location>
        <begin position="142"/>
        <end position="158"/>
    </location>
</feature>
<dbReference type="PANTHER" id="PTHR36964:SF1">
    <property type="entry name" value="PROTEIN-METHIONINE-SULFOXIDE REDUCTASE HEME-BINDING SUBUNIT MSRQ"/>
    <property type="match status" value="1"/>
</dbReference>
<comment type="similarity">
    <text evidence="7">Belongs to the MsrQ family.</text>
</comment>
<evidence type="ECO:0000313" key="10">
    <source>
        <dbReference type="Proteomes" id="UP000545386"/>
    </source>
</evidence>
<keyword evidence="5 7" id="KW-0408">Iron</keyword>
<dbReference type="GO" id="GO:0030091">
    <property type="term" value="P:protein repair"/>
    <property type="evidence" value="ECO:0007669"/>
    <property type="project" value="UniProtKB-UniRule"/>
</dbReference>
<keyword evidence="4 7" id="KW-1133">Transmembrane helix</keyword>
<dbReference type="GO" id="GO:0009055">
    <property type="term" value="F:electron transfer activity"/>
    <property type="evidence" value="ECO:0007669"/>
    <property type="project" value="UniProtKB-UniRule"/>
</dbReference>
<keyword evidence="7" id="KW-0249">Electron transport</keyword>
<feature type="transmembrane region" description="Helical" evidence="7">
    <location>
        <begin position="170"/>
        <end position="188"/>
    </location>
</feature>
<dbReference type="GO" id="GO:0016679">
    <property type="term" value="F:oxidoreductase activity, acting on diphenols and related substances as donors"/>
    <property type="evidence" value="ECO:0007669"/>
    <property type="project" value="TreeGrafter"/>
</dbReference>
<name>A0A842HLQ1_9BURK</name>
<keyword evidence="7" id="KW-0479">Metal-binding</keyword>
<dbReference type="InterPro" id="IPR022837">
    <property type="entry name" value="MsrQ-like"/>
</dbReference>
<keyword evidence="7" id="KW-0288">FMN</keyword>
<keyword evidence="3 7" id="KW-0812">Transmembrane</keyword>
<dbReference type="EMBL" id="JACJUU010000001">
    <property type="protein sequence ID" value="MBC2768682.1"/>
    <property type="molecule type" value="Genomic_DNA"/>
</dbReference>
<evidence type="ECO:0000256" key="2">
    <source>
        <dbReference type="ARBA" id="ARBA00022448"/>
    </source>
</evidence>
<keyword evidence="7" id="KW-0285">Flavoprotein</keyword>
<comment type="cofactor">
    <cofactor evidence="7">
        <name>heme b</name>
        <dbReference type="ChEBI" id="CHEBI:60344"/>
    </cofactor>
    <text evidence="7">Binds 1 heme b (iron(II)-protoporphyrin IX) group per subunit.</text>
</comment>
<dbReference type="AlphaFoldDB" id="A0A842HLQ1"/>
<dbReference type="Pfam" id="PF01794">
    <property type="entry name" value="Ferric_reduct"/>
    <property type="match status" value="1"/>
</dbReference>
<dbReference type="GO" id="GO:0046872">
    <property type="term" value="F:metal ion binding"/>
    <property type="evidence" value="ECO:0007669"/>
    <property type="project" value="UniProtKB-KW"/>
</dbReference>
<organism evidence="9 10">
    <name type="scientific">Pusillimonas minor</name>
    <dbReference type="NCBI Taxonomy" id="2697024"/>
    <lineage>
        <taxon>Bacteria</taxon>
        <taxon>Pseudomonadati</taxon>
        <taxon>Pseudomonadota</taxon>
        <taxon>Betaproteobacteria</taxon>
        <taxon>Burkholderiales</taxon>
        <taxon>Alcaligenaceae</taxon>
        <taxon>Pusillimonas</taxon>
    </lineage>
</organism>